<protein>
    <submittedName>
        <fullName evidence="1">Uncharacterized protein</fullName>
    </submittedName>
</protein>
<evidence type="ECO:0000313" key="2">
    <source>
        <dbReference type="Proteomes" id="UP001286313"/>
    </source>
</evidence>
<keyword evidence="2" id="KW-1185">Reference proteome</keyword>
<proteinExistence type="predicted"/>
<dbReference type="EMBL" id="JAWQEG010003072">
    <property type="protein sequence ID" value="KAK3868149.1"/>
    <property type="molecule type" value="Genomic_DNA"/>
</dbReference>
<reference evidence="1" key="1">
    <citation type="submission" date="2023-10" db="EMBL/GenBank/DDBJ databases">
        <title>Genome assemblies of two species of porcelain crab, Petrolisthes cinctipes and Petrolisthes manimaculis (Anomura: Porcellanidae).</title>
        <authorList>
            <person name="Angst P."/>
        </authorList>
    </citation>
    <scope>NUCLEOTIDE SEQUENCE</scope>
    <source>
        <strain evidence="1">PB745_01</strain>
        <tissue evidence="1">Gill</tissue>
    </source>
</reference>
<gene>
    <name evidence="1" type="ORF">Pcinc_026435</name>
</gene>
<evidence type="ECO:0000313" key="1">
    <source>
        <dbReference type="EMBL" id="KAK3868149.1"/>
    </source>
</evidence>
<dbReference type="AlphaFoldDB" id="A0AAE1KA30"/>
<comment type="caution">
    <text evidence="1">The sequence shown here is derived from an EMBL/GenBank/DDBJ whole genome shotgun (WGS) entry which is preliminary data.</text>
</comment>
<name>A0AAE1KA30_PETCI</name>
<sequence>MASLKIHHCTSPEEDQHIKSTIERNPRTTSLRIIYDHNLEYDAQYVVSDGRSERIGAGLFGWIHASGVGELVDVGTGRLTGEEYVEILEEVFLPSDRILLYPHPSEFFLVQDNSPIHKCEVVKKWFMGTSRN</sequence>
<dbReference type="Gene3D" id="3.30.420.10">
    <property type="entry name" value="Ribonuclease H-like superfamily/Ribonuclease H"/>
    <property type="match status" value="1"/>
</dbReference>
<dbReference type="Proteomes" id="UP001286313">
    <property type="component" value="Unassembled WGS sequence"/>
</dbReference>
<dbReference type="InterPro" id="IPR036397">
    <property type="entry name" value="RNaseH_sf"/>
</dbReference>
<accession>A0AAE1KA30</accession>
<organism evidence="1 2">
    <name type="scientific">Petrolisthes cinctipes</name>
    <name type="common">Flat porcelain crab</name>
    <dbReference type="NCBI Taxonomy" id="88211"/>
    <lineage>
        <taxon>Eukaryota</taxon>
        <taxon>Metazoa</taxon>
        <taxon>Ecdysozoa</taxon>
        <taxon>Arthropoda</taxon>
        <taxon>Crustacea</taxon>
        <taxon>Multicrustacea</taxon>
        <taxon>Malacostraca</taxon>
        <taxon>Eumalacostraca</taxon>
        <taxon>Eucarida</taxon>
        <taxon>Decapoda</taxon>
        <taxon>Pleocyemata</taxon>
        <taxon>Anomura</taxon>
        <taxon>Galatheoidea</taxon>
        <taxon>Porcellanidae</taxon>
        <taxon>Petrolisthes</taxon>
    </lineage>
</organism>
<dbReference type="GO" id="GO:0003676">
    <property type="term" value="F:nucleic acid binding"/>
    <property type="evidence" value="ECO:0007669"/>
    <property type="project" value="InterPro"/>
</dbReference>